<evidence type="ECO:0000256" key="4">
    <source>
        <dbReference type="ARBA" id="ARBA00023054"/>
    </source>
</evidence>
<feature type="region of interest" description="Disordered" evidence="7">
    <location>
        <begin position="28"/>
        <end position="505"/>
    </location>
</feature>
<evidence type="ECO:0000313" key="9">
    <source>
        <dbReference type="EMBL" id="PWN94767.1"/>
    </source>
</evidence>
<evidence type="ECO:0000256" key="7">
    <source>
        <dbReference type="SAM" id="MobiDB-lite"/>
    </source>
</evidence>
<name>A0A316YZ97_9BASI</name>
<feature type="coiled-coil region" evidence="6">
    <location>
        <begin position="1080"/>
        <end position="1135"/>
    </location>
</feature>
<keyword evidence="10" id="KW-1185">Reference proteome</keyword>
<keyword evidence="4 6" id="KW-0175">Coiled coil</keyword>
<evidence type="ECO:0000313" key="10">
    <source>
        <dbReference type="Proteomes" id="UP000245946"/>
    </source>
</evidence>
<comment type="subcellular location">
    <subcellularLocation>
        <location evidence="1">Cytoplasm</location>
        <location evidence="1">Cytoskeleton</location>
        <location evidence="1">Microtubule organizing center</location>
    </subcellularLocation>
</comment>
<feature type="domain" description="Pericentrin/AKAP-450 centrosomal targeting" evidence="8">
    <location>
        <begin position="1565"/>
        <end position="1644"/>
    </location>
</feature>
<feature type="compositionally biased region" description="Low complexity" evidence="7">
    <location>
        <begin position="319"/>
        <end position="332"/>
    </location>
</feature>
<feature type="compositionally biased region" description="Polar residues" evidence="7">
    <location>
        <begin position="348"/>
        <end position="357"/>
    </location>
</feature>
<protein>
    <recommendedName>
        <fullName evidence="8">Pericentrin/AKAP-450 centrosomal targeting domain-containing protein</fullName>
    </recommendedName>
</protein>
<accession>A0A316YZ97</accession>
<dbReference type="InterPro" id="IPR019528">
    <property type="entry name" value="PACT_domain"/>
</dbReference>
<dbReference type="GeneID" id="37271102"/>
<feature type="compositionally biased region" description="Low complexity" evidence="7">
    <location>
        <begin position="482"/>
        <end position="499"/>
    </location>
</feature>
<dbReference type="OrthoDB" id="2020852at2759"/>
<dbReference type="RefSeq" id="XP_025595046.1">
    <property type="nucleotide sequence ID" value="XM_025743558.1"/>
</dbReference>
<proteinExistence type="predicted"/>
<evidence type="ECO:0000256" key="6">
    <source>
        <dbReference type="SAM" id="Coils"/>
    </source>
</evidence>
<feature type="region of interest" description="Disordered" evidence="7">
    <location>
        <begin position="1166"/>
        <end position="1193"/>
    </location>
</feature>
<evidence type="ECO:0000256" key="5">
    <source>
        <dbReference type="ARBA" id="ARBA00023212"/>
    </source>
</evidence>
<evidence type="ECO:0000259" key="8">
    <source>
        <dbReference type="Pfam" id="PF10495"/>
    </source>
</evidence>
<feature type="compositionally biased region" description="Low complexity" evidence="7">
    <location>
        <begin position="159"/>
        <end position="169"/>
    </location>
</feature>
<feature type="compositionally biased region" description="Polar residues" evidence="7">
    <location>
        <begin position="1169"/>
        <end position="1188"/>
    </location>
</feature>
<keyword evidence="3" id="KW-0597">Phosphoprotein</keyword>
<feature type="compositionally biased region" description="Polar residues" evidence="7">
    <location>
        <begin position="394"/>
        <end position="409"/>
    </location>
</feature>
<dbReference type="STRING" id="58919.A0A316YZ97"/>
<feature type="compositionally biased region" description="Basic and acidic residues" evidence="7">
    <location>
        <begin position="235"/>
        <end position="245"/>
    </location>
</feature>
<feature type="compositionally biased region" description="Low complexity" evidence="7">
    <location>
        <begin position="212"/>
        <end position="234"/>
    </location>
</feature>
<keyword evidence="5" id="KW-0206">Cytoskeleton</keyword>
<dbReference type="GO" id="GO:0005815">
    <property type="term" value="C:microtubule organizing center"/>
    <property type="evidence" value="ECO:0007669"/>
    <property type="project" value="UniProtKB-SubCell"/>
</dbReference>
<dbReference type="Pfam" id="PF10495">
    <property type="entry name" value="PACT_coil_coil"/>
    <property type="match status" value="1"/>
</dbReference>
<feature type="coiled-coil region" evidence="6">
    <location>
        <begin position="1504"/>
        <end position="1538"/>
    </location>
</feature>
<evidence type="ECO:0000256" key="3">
    <source>
        <dbReference type="ARBA" id="ARBA00022553"/>
    </source>
</evidence>
<gene>
    <name evidence="9" type="ORF">FA09DRAFT_332675</name>
</gene>
<sequence>MDSFEAPSVLKARIAQGMDELTDLSFEAELGRRAPDQTDDADFSLGSEPSQYYDQQDVSRTPGRTAAPSAASSTKTASGPTLQDALAAASRPQAASSLTTAMEQVPAEADESLDFTAEHRPELSAASVSLEPSRFASEAPRSPAVSPPVAPQQDVHTPAASLSLSASGSMVTPEKDVPRSPPLTSTPYAPSLAARTLSFAPSHASVTAPRYSVGSSRARQSGVSSAGASSAAWRSARDTPARLEPDAEASYGASVLPPAPAAERLGDESSATSANGASGGEEEDESEQSRATGTMHTSDIVSTFDVRNARMSSADDNARPSSALSSRSARSANSERSRSVRQPARQGSVASARSTQAVEDAPAAAASTSGSVKRASAHASSAGAREAGEPSALANETSLGPSDETQGSSPAAGRLARQRQRQERAQSEQASHANGSPAPSPPQGAFTPKAAHRDTERMKSYLLNTVRRSPIRLGLRQDAPRGAASASASPNAGSSSSPNTPFAPETRATRLGKANIFAAGRTPLPRASPLGQATPTDNSDSRSEVSSTHDLTGIARGMRPNTSFPGIGVGTGAVPAASGRVEGAMLNHYLHKVNTGLEQENVILKEQRETLERRYNAALRELEKMKEAGPAPASDAKESGAALEEAYERIQELEDGHNELNDLIDTAEEREAELLAELKRYRDAGVELPTADGAAATATVTHTGASSEQQARVENLEDELADRAAQLQDAEAEIQELRESLDRAAQSASERDAKLEALAAEQKAAQELADRAEDRADELETQLKRSREERAALVRAARDGGSREEHEELARAQDQYANAQKEADELRDHVEQLEKELEELRAVVDDAERDRADAAKLRERCAELEEQDARWADQQTQLELNLEDAQNDLQDSEQERQALADELEEAKRTHASEIKDWEIAVEEKESEVLKLRSQLSRVQQSPVGVRRPDPRDSAASIAQEQALARAQEEVAALKARLAEHGSAASDALDAQLDLKDEEIAQLRRAKNDLEERLDALKEQQQVLSFFSAGVQATPGKGTPMHRNIMSLRTPLRTPGSPPNLAPGLSYADSTLHDQPVMERLQQLQELLDAANNSIDEQLHKLDSQDLSRLTLARHLADARKRIAEVEAELAALRLRSVDREVLSSRLERVRCPGCKTKVNAAKHLRESVGHSSSMRQSVGDVTSQSQASRTRELSMSVHAHFAELKKQWALDLERIKRERQKETEEVASERRRWNGERGALEQENRALRDAASKANEKVEAGYQHRRLAAKRMFEGTEQVLEKSRQAVHALDDELREDRERISALQSRTHDSHSAGAIAEEQLQRLEIKLRTVETELARKASAHERLRGELSRRSVSGMELPMQLHELDAEVRHAVVELEQLRTERAAVIAERSKLHSRVREANDRYEAVRAELDSARQAMQAHQQQVDEQVGIIENLHRQLQSESSKVAGAEAQRTRLEAERREVLSDVGVLEADMRRVRDQAESFGKDLAQLRHDKEQERLRSADQAQSAHSAKQEIAALQNELQLMQRRFAQKQAQADIEMQAQHAAECKGLMLHIRYLKAKHLREADLRADLAHQKGYLEQLVGGLELNQAATRRFIADLTLSRGAAAPHKATAATPLQRFRHAALAVSAVCRMSLMAQRWQQTCSVKATLRDAHLAARARHSERPLPAGKAA</sequence>
<dbReference type="EMBL" id="KZ819309">
    <property type="protein sequence ID" value="PWN94767.1"/>
    <property type="molecule type" value="Genomic_DNA"/>
</dbReference>
<feature type="compositionally biased region" description="Polar residues" evidence="7">
    <location>
        <begin position="290"/>
        <end position="301"/>
    </location>
</feature>
<feature type="compositionally biased region" description="Polar residues" evidence="7">
    <location>
        <begin position="531"/>
        <end position="550"/>
    </location>
</feature>
<feature type="compositionally biased region" description="Polar residues" evidence="7">
    <location>
        <begin position="47"/>
        <end position="59"/>
    </location>
</feature>
<keyword evidence="2" id="KW-0963">Cytoplasm</keyword>
<feature type="coiled-coil region" evidence="6">
    <location>
        <begin position="1205"/>
        <end position="1468"/>
    </location>
</feature>
<feature type="region of interest" description="Disordered" evidence="7">
    <location>
        <begin position="520"/>
        <end position="559"/>
    </location>
</feature>
<feature type="compositionally biased region" description="Low complexity" evidence="7">
    <location>
        <begin position="60"/>
        <end position="97"/>
    </location>
</feature>
<organism evidence="9 10">
    <name type="scientific">Tilletiopsis washingtonensis</name>
    <dbReference type="NCBI Taxonomy" id="58919"/>
    <lineage>
        <taxon>Eukaryota</taxon>
        <taxon>Fungi</taxon>
        <taxon>Dikarya</taxon>
        <taxon>Basidiomycota</taxon>
        <taxon>Ustilaginomycotina</taxon>
        <taxon>Exobasidiomycetes</taxon>
        <taxon>Entylomatales</taxon>
        <taxon>Entylomatales incertae sedis</taxon>
        <taxon>Tilletiopsis</taxon>
    </lineage>
</organism>
<feature type="compositionally biased region" description="Low complexity" evidence="7">
    <location>
        <begin position="377"/>
        <end position="392"/>
    </location>
</feature>
<reference evidence="9 10" key="1">
    <citation type="journal article" date="2018" name="Mol. Biol. Evol.">
        <title>Broad Genomic Sampling Reveals a Smut Pathogenic Ancestry of the Fungal Clade Ustilaginomycotina.</title>
        <authorList>
            <person name="Kijpornyongpan T."/>
            <person name="Mondo S.J."/>
            <person name="Barry K."/>
            <person name="Sandor L."/>
            <person name="Lee J."/>
            <person name="Lipzen A."/>
            <person name="Pangilinan J."/>
            <person name="LaButti K."/>
            <person name="Hainaut M."/>
            <person name="Henrissat B."/>
            <person name="Grigoriev I.V."/>
            <person name="Spatafora J.W."/>
            <person name="Aime M.C."/>
        </authorList>
    </citation>
    <scope>NUCLEOTIDE SEQUENCE [LARGE SCALE GENOMIC DNA]</scope>
    <source>
        <strain evidence="9 10">MCA 4186</strain>
    </source>
</reference>
<dbReference type="Proteomes" id="UP000245946">
    <property type="component" value="Unassembled WGS sequence"/>
</dbReference>
<evidence type="ECO:0000256" key="1">
    <source>
        <dbReference type="ARBA" id="ARBA00004267"/>
    </source>
</evidence>
<feature type="coiled-coil region" evidence="6">
    <location>
        <begin position="594"/>
        <end position="1022"/>
    </location>
</feature>
<evidence type="ECO:0000256" key="2">
    <source>
        <dbReference type="ARBA" id="ARBA00022490"/>
    </source>
</evidence>
<dbReference type="GO" id="GO:0005737">
    <property type="term" value="C:cytoplasm"/>
    <property type="evidence" value="ECO:0007669"/>
    <property type="project" value="UniProtKB-ARBA"/>
</dbReference>